<name>A0A0A6RWP8_9GAMM</name>
<evidence type="ECO:0000256" key="1">
    <source>
        <dbReference type="SAM" id="MobiDB-lite"/>
    </source>
</evidence>
<evidence type="ECO:0000313" key="3">
    <source>
        <dbReference type="Proteomes" id="UP000030428"/>
    </source>
</evidence>
<accession>A0A0A6RWP8</accession>
<dbReference type="Proteomes" id="UP000030428">
    <property type="component" value="Unassembled WGS sequence"/>
</dbReference>
<reference evidence="2 3" key="1">
    <citation type="journal article" date="2016" name="Front. Microbiol.">
        <title>Single-Cell (Meta-)Genomics of a Dimorphic Candidatus Thiomargarita nelsonii Reveals Genomic Plasticity.</title>
        <authorList>
            <person name="Flood B.E."/>
            <person name="Fliss P."/>
            <person name="Jones D.S."/>
            <person name="Dick G.J."/>
            <person name="Jain S."/>
            <person name="Kaster A.K."/>
            <person name="Winkel M."/>
            <person name="Mussmann M."/>
            <person name="Bailey J."/>
        </authorList>
    </citation>
    <scope>NUCLEOTIDE SEQUENCE [LARGE SCALE GENOMIC DNA]</scope>
    <source>
        <strain evidence="2">Hydrate Ridge</strain>
    </source>
</reference>
<protein>
    <submittedName>
        <fullName evidence="2">Prevent-host-death protein</fullName>
    </submittedName>
</protein>
<gene>
    <name evidence="2" type="ORF">PN36_11095</name>
</gene>
<sequence length="75" mass="8640">MRALSIQQMRTELGKLDTLLNLEGQLIITLHGQPIARVLPMQGKKPKPSHADLRAQMPKLTTPSEQWIREDREER</sequence>
<organism evidence="2 3">
    <name type="scientific">Candidatus Thiomargarita nelsonii</name>
    <dbReference type="NCBI Taxonomy" id="1003181"/>
    <lineage>
        <taxon>Bacteria</taxon>
        <taxon>Pseudomonadati</taxon>
        <taxon>Pseudomonadota</taxon>
        <taxon>Gammaproteobacteria</taxon>
        <taxon>Thiotrichales</taxon>
        <taxon>Thiotrichaceae</taxon>
        <taxon>Thiomargarita</taxon>
    </lineage>
</organism>
<comment type="caution">
    <text evidence="2">The sequence shown here is derived from an EMBL/GenBank/DDBJ whole genome shotgun (WGS) entry which is preliminary data.</text>
</comment>
<dbReference type="EMBL" id="JSZA02000034">
    <property type="protein sequence ID" value="KHD08306.1"/>
    <property type="molecule type" value="Genomic_DNA"/>
</dbReference>
<dbReference type="AlphaFoldDB" id="A0A0A6RWP8"/>
<feature type="region of interest" description="Disordered" evidence="1">
    <location>
        <begin position="41"/>
        <end position="75"/>
    </location>
</feature>
<evidence type="ECO:0000313" key="2">
    <source>
        <dbReference type="EMBL" id="KHD08306.1"/>
    </source>
</evidence>
<proteinExistence type="predicted"/>
<keyword evidence="3" id="KW-1185">Reference proteome</keyword>